<dbReference type="SUPFAM" id="SSF53474">
    <property type="entry name" value="alpha/beta-Hydrolases"/>
    <property type="match status" value="1"/>
</dbReference>
<feature type="region of interest" description="Disordered" evidence="1">
    <location>
        <begin position="544"/>
        <end position="564"/>
    </location>
</feature>
<dbReference type="PANTHER" id="PTHR37538">
    <property type="entry name" value="BTB DOMAIN-CONTAINING PROTEIN"/>
    <property type="match status" value="1"/>
</dbReference>
<dbReference type="Pfam" id="PF07859">
    <property type="entry name" value="Abhydrolase_3"/>
    <property type="match status" value="1"/>
</dbReference>
<dbReference type="AlphaFoldDB" id="A0AAD4I957"/>
<dbReference type="InterPro" id="IPR029058">
    <property type="entry name" value="AB_hydrolase_fold"/>
</dbReference>
<dbReference type="PANTHER" id="PTHR37538:SF1">
    <property type="entry name" value="BTB DOMAIN-CONTAINING PROTEIN"/>
    <property type="match status" value="1"/>
</dbReference>
<keyword evidence="4" id="KW-1185">Reference proteome</keyword>
<sequence length="820" mass="91662">MAKKVKKGAKAASVALPRPVIRQDRLLPFEQAQPCKADYLSPYTSPSVTLHFGATHQIYYLPEVLLQRLENIPSRDPWTREIYLVDVDASIGHVLIHYLHTGVYQTLNSKDVEDIDDTHKTFVRNEFQTAVLALEAAKKYSVPGLQELAQIELDRRGKDMCLRGAVYAIREEFISGLPDERAWLQNYVSEKVRWTFEHDPSMLSDADFFGSIESPTMTRLLAQIIVGLYSKEVDKLRKEKTANGRISTPEHDQAGGSCLPDLPDMPYKRIAVSCNAWPASVEKFGAFDDPSAAWDPHNLDQDSSSRPETGTPTASCSCDRGKTKEEMLHTVEAHAEAGTNNLEHSQLERLVSSIDQALEHDATDVEGLNQSKEERTASSSKLDEDLKPSKEVDTKRQKEEVEHIRLEEKEARSNNREEEEVAPTATEAEECKKKEVDVWGDWSDLGRLAASTVIKKKKGKKAKRIYFEEEDAEHIRLEAEETERKNLEEEEGKRLEEEEEQLRLQEKEVAAAAAESEEAQFKRREEEEAASKLVGWGKGIWGGGRKKNKETTRERRLREKKEQEERLVAAAAEAGITLISDSTTEKSATSDDDACELRLEHLSRDGGWQGFMENLPVRPPFDVSYKYASGTPSTDQSLDLEATRKTMLAMNIDDKFIAQQQPEYKHITFTAPGVSGLSDHPVTISGYQSTRGTRRTWPAGRPVVYYVHGGGQISGDRFIGLAEAMAHFSPADDVFFASPEYRLAPEYPAPAGVYDVYAGLTYLVSHAKEFGIDPAKIVLFGISGGAGITASTCLLARQLGGHKVAALLLNIPMLDDRHEK</sequence>
<evidence type="ECO:0000313" key="4">
    <source>
        <dbReference type="Proteomes" id="UP001199106"/>
    </source>
</evidence>
<dbReference type="InterPro" id="IPR013094">
    <property type="entry name" value="AB_hydrolase_3"/>
</dbReference>
<gene>
    <name evidence="3" type="ORF">G6011_05790</name>
</gene>
<protein>
    <recommendedName>
        <fullName evidence="2">Alpha/beta hydrolase fold-3 domain-containing protein</fullName>
    </recommendedName>
</protein>
<dbReference type="GO" id="GO:0016787">
    <property type="term" value="F:hydrolase activity"/>
    <property type="evidence" value="ECO:0007669"/>
    <property type="project" value="InterPro"/>
</dbReference>
<organism evidence="3 4">
    <name type="scientific">Alternaria panax</name>
    <dbReference type="NCBI Taxonomy" id="48097"/>
    <lineage>
        <taxon>Eukaryota</taxon>
        <taxon>Fungi</taxon>
        <taxon>Dikarya</taxon>
        <taxon>Ascomycota</taxon>
        <taxon>Pezizomycotina</taxon>
        <taxon>Dothideomycetes</taxon>
        <taxon>Pleosporomycetidae</taxon>
        <taxon>Pleosporales</taxon>
        <taxon>Pleosporineae</taxon>
        <taxon>Pleosporaceae</taxon>
        <taxon>Alternaria</taxon>
        <taxon>Alternaria sect. Panax</taxon>
    </lineage>
</organism>
<dbReference type="Gene3D" id="3.40.50.1820">
    <property type="entry name" value="alpha/beta hydrolase"/>
    <property type="match status" value="1"/>
</dbReference>
<feature type="region of interest" description="Disordered" evidence="1">
    <location>
        <begin position="481"/>
        <end position="526"/>
    </location>
</feature>
<feature type="compositionally biased region" description="Basic and acidic residues" evidence="1">
    <location>
        <begin position="371"/>
        <end position="416"/>
    </location>
</feature>
<evidence type="ECO:0000256" key="1">
    <source>
        <dbReference type="SAM" id="MobiDB-lite"/>
    </source>
</evidence>
<dbReference type="Proteomes" id="UP001199106">
    <property type="component" value="Unassembled WGS sequence"/>
</dbReference>
<feature type="region of interest" description="Disordered" evidence="1">
    <location>
        <begin position="292"/>
        <end position="321"/>
    </location>
</feature>
<name>A0AAD4I957_9PLEO</name>
<feature type="region of interest" description="Disordered" evidence="1">
    <location>
        <begin position="361"/>
        <end position="432"/>
    </location>
</feature>
<feature type="compositionally biased region" description="Polar residues" evidence="1">
    <location>
        <begin position="306"/>
        <end position="316"/>
    </location>
</feature>
<feature type="domain" description="Alpha/beta hydrolase fold-3" evidence="2">
    <location>
        <begin position="704"/>
        <end position="818"/>
    </location>
</feature>
<feature type="compositionally biased region" description="Basic and acidic residues" evidence="1">
    <location>
        <begin position="481"/>
        <end position="509"/>
    </location>
</feature>
<accession>A0AAD4I957</accession>
<dbReference type="EMBL" id="JAANER010000007">
    <property type="protein sequence ID" value="KAG9187919.1"/>
    <property type="molecule type" value="Genomic_DNA"/>
</dbReference>
<evidence type="ECO:0000313" key="3">
    <source>
        <dbReference type="EMBL" id="KAG9187919.1"/>
    </source>
</evidence>
<proteinExistence type="predicted"/>
<evidence type="ECO:0000259" key="2">
    <source>
        <dbReference type="Pfam" id="PF07859"/>
    </source>
</evidence>
<reference evidence="3" key="1">
    <citation type="submission" date="2021-07" db="EMBL/GenBank/DDBJ databases">
        <title>Genome Resource of American Ginseng Black Spot Pathogen Alternaria panax.</title>
        <authorList>
            <person name="Qiu C."/>
            <person name="Wang W."/>
            <person name="Liu Z."/>
        </authorList>
    </citation>
    <scope>NUCLEOTIDE SEQUENCE</scope>
    <source>
        <strain evidence="3">BNCC115425</strain>
    </source>
</reference>
<feature type="compositionally biased region" description="Basic and acidic residues" evidence="1">
    <location>
        <begin position="549"/>
        <end position="564"/>
    </location>
</feature>
<comment type="caution">
    <text evidence="3">The sequence shown here is derived from an EMBL/GenBank/DDBJ whole genome shotgun (WGS) entry which is preliminary data.</text>
</comment>